<sequence length="287" mass="27661">MRMSYAAVPRKFRVAAVAVGAVVAVGGVVVAATSHGGTANAAAAVPTVVCPSVQDKLPAIPAASQAEVTRNLNLLNTQIAEADKRLVTTQGQGGPNFINNAILGPLKDKRVSTIDRIAISIGRHAAKPTGLDSLAPCTLSTGGSGGASAGSGAGAGAGAGSGAGASGGTGSTAGSGATGSAGAGAAGGGTPTVNCPSVQDKLPAVPAAAQAGVTAELANLNKEITEANNRLVTSKGQGGPNFINNAILGPLKDKRIAVLDRIAIDIGRVSGAKPAGLDALAPCTLNQ</sequence>
<evidence type="ECO:0000256" key="2">
    <source>
        <dbReference type="SAM" id="MobiDB-lite"/>
    </source>
</evidence>
<organism evidence="3 4">
    <name type="scientific">Kutzneria buriramensis</name>
    <dbReference type="NCBI Taxonomy" id="1045776"/>
    <lineage>
        <taxon>Bacteria</taxon>
        <taxon>Bacillati</taxon>
        <taxon>Actinomycetota</taxon>
        <taxon>Actinomycetes</taxon>
        <taxon>Pseudonocardiales</taxon>
        <taxon>Pseudonocardiaceae</taxon>
        <taxon>Kutzneria</taxon>
    </lineage>
</organism>
<keyword evidence="1" id="KW-0175">Coiled coil</keyword>
<reference evidence="3 4" key="1">
    <citation type="submission" date="2018-08" db="EMBL/GenBank/DDBJ databases">
        <title>Genomic Encyclopedia of Archaeal and Bacterial Type Strains, Phase II (KMG-II): from individual species to whole genera.</title>
        <authorList>
            <person name="Goeker M."/>
        </authorList>
    </citation>
    <scope>NUCLEOTIDE SEQUENCE [LARGE SCALE GENOMIC DNA]</scope>
    <source>
        <strain evidence="3 4">DSM 45791</strain>
    </source>
</reference>
<dbReference type="Proteomes" id="UP000256269">
    <property type="component" value="Unassembled WGS sequence"/>
</dbReference>
<protein>
    <recommendedName>
        <fullName evidence="5">Secreted protein</fullName>
    </recommendedName>
</protein>
<dbReference type="RefSeq" id="WP_170218221.1">
    <property type="nucleotide sequence ID" value="NZ_CP144375.1"/>
</dbReference>
<gene>
    <name evidence="3" type="ORF">BCF44_13468</name>
</gene>
<comment type="caution">
    <text evidence="3">The sequence shown here is derived from an EMBL/GenBank/DDBJ whole genome shotgun (WGS) entry which is preliminary data.</text>
</comment>
<proteinExistence type="predicted"/>
<evidence type="ECO:0000256" key="1">
    <source>
        <dbReference type="SAM" id="Coils"/>
    </source>
</evidence>
<dbReference type="AlphaFoldDB" id="A0A3E0GSV2"/>
<evidence type="ECO:0000313" key="3">
    <source>
        <dbReference type="EMBL" id="REH26213.1"/>
    </source>
</evidence>
<evidence type="ECO:0000313" key="4">
    <source>
        <dbReference type="Proteomes" id="UP000256269"/>
    </source>
</evidence>
<keyword evidence="4" id="KW-1185">Reference proteome</keyword>
<feature type="coiled-coil region" evidence="1">
    <location>
        <begin position="210"/>
        <end position="237"/>
    </location>
</feature>
<accession>A0A3E0GSV2</accession>
<feature type="region of interest" description="Disordered" evidence="2">
    <location>
        <begin position="142"/>
        <end position="190"/>
    </location>
</feature>
<name>A0A3E0GSV2_9PSEU</name>
<dbReference type="EMBL" id="QUNO01000034">
    <property type="protein sequence ID" value="REH26213.1"/>
    <property type="molecule type" value="Genomic_DNA"/>
</dbReference>
<evidence type="ECO:0008006" key="5">
    <source>
        <dbReference type="Google" id="ProtNLM"/>
    </source>
</evidence>